<dbReference type="InterPro" id="IPR015422">
    <property type="entry name" value="PyrdxlP-dep_Trfase_small"/>
</dbReference>
<keyword evidence="2 6" id="KW-0032">Aminotransferase</keyword>
<dbReference type="InterPro" id="IPR015424">
    <property type="entry name" value="PyrdxlP-dep_Trfase"/>
</dbReference>
<dbReference type="PIRSF" id="PIRSF000521">
    <property type="entry name" value="Transaminase_4ab_Lys_Orn"/>
    <property type="match status" value="1"/>
</dbReference>
<keyword evidence="3 6" id="KW-0808">Transferase</keyword>
<dbReference type="Gene3D" id="3.40.640.10">
    <property type="entry name" value="Type I PLP-dependent aspartate aminotransferase-like (Major domain)"/>
    <property type="match status" value="1"/>
</dbReference>
<keyword evidence="4 5" id="KW-0663">Pyridoxal phosphate</keyword>
<dbReference type="PANTHER" id="PTHR11986:SF79">
    <property type="entry name" value="ACETYLORNITHINE AMINOTRANSFERASE, MITOCHONDRIAL"/>
    <property type="match status" value="1"/>
</dbReference>
<dbReference type="FunFam" id="3.40.640.10:FF:000100">
    <property type="entry name" value="Putative acetylornithine aminotransferase"/>
    <property type="match status" value="1"/>
</dbReference>
<sequence>MELFDVYPLLDLEPVKAQDHYIYTADGERYLDFYSGHGVISIGHSHPHYINEINSQLRDIGFYSNSVKNPLQQQLAEKLGEISGYEGYQLFLSNSGAEANENALKAASFHNKNSKVIAFKKAFHGRTSAALSITDGDKYVSPINPKGEVTFLELNDLEGLSKELSQNDVCAVVIEGIQGIGGIHIPDDEFLQEVRQLCTDTNTLLVCDEIQSGYGRTGHFFAHQHAGIQADIVTVAKGMGNGFPVAGTIIHPDIKPFHGQLGSTFGGNHLACAAATAVLDVINSENLMERAAQLGSTLMNSLASFPEVNEVRGRGLMIGIEFPFAIKELRQVLIQEEKILTGVSSNPNVLRLLPPLIITQNEVATFINAMKNALSLCNVT</sequence>
<dbReference type="RefSeq" id="WP_142713956.1">
    <property type="nucleotide sequence ID" value="NZ_FXTH01000005.1"/>
</dbReference>
<dbReference type="Gene3D" id="3.90.1150.10">
    <property type="entry name" value="Aspartate Aminotransferase, domain 1"/>
    <property type="match status" value="1"/>
</dbReference>
<comment type="similarity">
    <text evidence="5">Belongs to the class-III pyridoxal-phosphate-dependent aminotransferase family.</text>
</comment>
<evidence type="ECO:0000313" key="6">
    <source>
        <dbReference type="EMBL" id="SMO56544.1"/>
    </source>
</evidence>
<reference evidence="6 7" key="1">
    <citation type="submission" date="2017-05" db="EMBL/GenBank/DDBJ databases">
        <authorList>
            <person name="Varghese N."/>
            <person name="Submissions S."/>
        </authorList>
    </citation>
    <scope>NUCLEOTIDE SEQUENCE [LARGE SCALE GENOMIC DNA]</scope>
    <source>
        <strain evidence="6 7">DSM 21194</strain>
    </source>
</reference>
<dbReference type="InterPro" id="IPR050103">
    <property type="entry name" value="Class-III_PLP-dep_AT"/>
</dbReference>
<dbReference type="AlphaFoldDB" id="A0A521CAX9"/>
<dbReference type="InterPro" id="IPR015421">
    <property type="entry name" value="PyrdxlP-dep_Trfase_major"/>
</dbReference>
<dbReference type="CDD" id="cd00610">
    <property type="entry name" value="OAT_like"/>
    <property type="match status" value="1"/>
</dbReference>
<dbReference type="OrthoDB" id="9801052at2"/>
<evidence type="ECO:0000256" key="3">
    <source>
        <dbReference type="ARBA" id="ARBA00022679"/>
    </source>
</evidence>
<dbReference type="Pfam" id="PF00202">
    <property type="entry name" value="Aminotran_3"/>
    <property type="match status" value="1"/>
</dbReference>
<dbReference type="GO" id="GO:0042802">
    <property type="term" value="F:identical protein binding"/>
    <property type="evidence" value="ECO:0007669"/>
    <property type="project" value="TreeGrafter"/>
</dbReference>
<dbReference type="GO" id="GO:0008483">
    <property type="term" value="F:transaminase activity"/>
    <property type="evidence" value="ECO:0007669"/>
    <property type="project" value="UniProtKB-KW"/>
</dbReference>
<evidence type="ECO:0000256" key="1">
    <source>
        <dbReference type="ARBA" id="ARBA00001933"/>
    </source>
</evidence>
<organism evidence="6 7">
    <name type="scientific">Fodinibius sediminis</name>
    <dbReference type="NCBI Taxonomy" id="1214077"/>
    <lineage>
        <taxon>Bacteria</taxon>
        <taxon>Pseudomonadati</taxon>
        <taxon>Balneolota</taxon>
        <taxon>Balneolia</taxon>
        <taxon>Balneolales</taxon>
        <taxon>Balneolaceae</taxon>
        <taxon>Fodinibius</taxon>
    </lineage>
</organism>
<keyword evidence="7" id="KW-1185">Reference proteome</keyword>
<dbReference type="PANTHER" id="PTHR11986">
    <property type="entry name" value="AMINOTRANSFERASE CLASS III"/>
    <property type="match status" value="1"/>
</dbReference>
<dbReference type="EMBL" id="FXTH01000005">
    <property type="protein sequence ID" value="SMO56544.1"/>
    <property type="molecule type" value="Genomic_DNA"/>
</dbReference>
<comment type="cofactor">
    <cofactor evidence="1">
        <name>pyridoxal 5'-phosphate</name>
        <dbReference type="ChEBI" id="CHEBI:597326"/>
    </cofactor>
</comment>
<gene>
    <name evidence="6" type="ORF">SAMN06265218_105208</name>
</gene>
<accession>A0A521CAX9</accession>
<dbReference type="PROSITE" id="PS00600">
    <property type="entry name" value="AA_TRANSFER_CLASS_3"/>
    <property type="match status" value="1"/>
</dbReference>
<dbReference type="SUPFAM" id="SSF53383">
    <property type="entry name" value="PLP-dependent transferases"/>
    <property type="match status" value="1"/>
</dbReference>
<proteinExistence type="inferred from homology"/>
<evidence type="ECO:0000256" key="5">
    <source>
        <dbReference type="RuleBase" id="RU003560"/>
    </source>
</evidence>
<dbReference type="GO" id="GO:0030170">
    <property type="term" value="F:pyridoxal phosphate binding"/>
    <property type="evidence" value="ECO:0007669"/>
    <property type="project" value="InterPro"/>
</dbReference>
<protein>
    <submittedName>
        <fullName evidence="6">Acetylornithine aminotransferase</fullName>
    </submittedName>
</protein>
<evidence type="ECO:0000256" key="4">
    <source>
        <dbReference type="ARBA" id="ARBA00022898"/>
    </source>
</evidence>
<dbReference type="Proteomes" id="UP000317593">
    <property type="component" value="Unassembled WGS sequence"/>
</dbReference>
<dbReference type="InterPro" id="IPR005814">
    <property type="entry name" value="Aminotrans_3"/>
</dbReference>
<dbReference type="InterPro" id="IPR049704">
    <property type="entry name" value="Aminotrans_3_PPA_site"/>
</dbReference>
<evidence type="ECO:0000313" key="7">
    <source>
        <dbReference type="Proteomes" id="UP000317593"/>
    </source>
</evidence>
<evidence type="ECO:0000256" key="2">
    <source>
        <dbReference type="ARBA" id="ARBA00022576"/>
    </source>
</evidence>
<name>A0A521CAX9_9BACT</name>